<proteinExistence type="inferred from homology"/>
<keyword evidence="3" id="KW-1133">Transmembrane helix</keyword>
<protein>
    <submittedName>
        <fullName evidence="5">EamA family transporter</fullName>
    </submittedName>
</protein>
<feature type="compositionally biased region" description="Gly residues" evidence="2">
    <location>
        <begin position="298"/>
        <end position="320"/>
    </location>
</feature>
<reference evidence="5 6" key="1">
    <citation type="submission" date="2020-01" db="EMBL/GenBank/DDBJ databases">
        <authorList>
            <person name="Deng T."/>
        </authorList>
    </citation>
    <scope>NUCLEOTIDE SEQUENCE [LARGE SCALE GENOMIC DNA]</scope>
    <source>
        <strain evidence="5 6">5221</strain>
    </source>
</reference>
<dbReference type="SUPFAM" id="SSF103481">
    <property type="entry name" value="Multidrug resistance efflux transporter EmrE"/>
    <property type="match status" value="2"/>
</dbReference>
<gene>
    <name evidence="5" type="ORF">GSY69_08395</name>
</gene>
<feature type="transmembrane region" description="Helical" evidence="3">
    <location>
        <begin position="179"/>
        <end position="198"/>
    </location>
</feature>
<feature type="transmembrane region" description="Helical" evidence="3">
    <location>
        <begin position="72"/>
        <end position="92"/>
    </location>
</feature>
<feature type="transmembrane region" description="Helical" evidence="3">
    <location>
        <begin position="262"/>
        <end position="282"/>
    </location>
</feature>
<comment type="similarity">
    <text evidence="1">Belongs to the EamA transporter family.</text>
</comment>
<feature type="domain" description="EamA" evidence="4">
    <location>
        <begin position="148"/>
        <end position="278"/>
    </location>
</feature>
<feature type="compositionally biased region" description="Pro residues" evidence="2">
    <location>
        <begin position="321"/>
        <end position="330"/>
    </location>
</feature>
<comment type="caution">
    <text evidence="5">The sequence shown here is derived from an EMBL/GenBank/DDBJ whole genome shotgun (WGS) entry which is preliminary data.</text>
</comment>
<dbReference type="InterPro" id="IPR000620">
    <property type="entry name" value="EamA_dom"/>
</dbReference>
<feature type="transmembrane region" description="Helical" evidence="3">
    <location>
        <begin position="235"/>
        <end position="256"/>
    </location>
</feature>
<feature type="transmembrane region" description="Helical" evidence="3">
    <location>
        <begin position="98"/>
        <end position="116"/>
    </location>
</feature>
<dbReference type="EMBL" id="WWEQ01000031">
    <property type="protein sequence ID" value="MYM19984.1"/>
    <property type="molecule type" value="Genomic_DNA"/>
</dbReference>
<keyword evidence="6" id="KW-1185">Reference proteome</keyword>
<dbReference type="InterPro" id="IPR037185">
    <property type="entry name" value="EmrE-like"/>
</dbReference>
<evidence type="ECO:0000313" key="6">
    <source>
        <dbReference type="Proteomes" id="UP000469215"/>
    </source>
</evidence>
<feature type="transmembrane region" description="Helical" evidence="3">
    <location>
        <begin position="123"/>
        <end position="143"/>
    </location>
</feature>
<evidence type="ECO:0000259" key="4">
    <source>
        <dbReference type="Pfam" id="PF00892"/>
    </source>
</evidence>
<feature type="transmembrane region" description="Helical" evidence="3">
    <location>
        <begin position="39"/>
        <end position="60"/>
    </location>
</feature>
<evidence type="ECO:0000256" key="2">
    <source>
        <dbReference type="SAM" id="MobiDB-lite"/>
    </source>
</evidence>
<feature type="region of interest" description="Disordered" evidence="2">
    <location>
        <begin position="288"/>
        <end position="330"/>
    </location>
</feature>
<dbReference type="RefSeq" id="WP_160953410.1">
    <property type="nucleotide sequence ID" value="NZ_WWEQ01000031.1"/>
</dbReference>
<organism evidence="5 6">
    <name type="scientific">Brevibacterium rongguiense</name>
    <dbReference type="NCBI Taxonomy" id="2695267"/>
    <lineage>
        <taxon>Bacteria</taxon>
        <taxon>Bacillati</taxon>
        <taxon>Actinomycetota</taxon>
        <taxon>Actinomycetes</taxon>
        <taxon>Micrococcales</taxon>
        <taxon>Brevibacteriaceae</taxon>
        <taxon>Brevibacterium</taxon>
    </lineage>
</organism>
<evidence type="ECO:0000313" key="5">
    <source>
        <dbReference type="EMBL" id="MYM19984.1"/>
    </source>
</evidence>
<feature type="transmembrane region" description="Helical" evidence="3">
    <location>
        <begin position="149"/>
        <end position="167"/>
    </location>
</feature>
<feature type="transmembrane region" description="Helical" evidence="3">
    <location>
        <begin position="204"/>
        <end position="223"/>
    </location>
</feature>
<dbReference type="Proteomes" id="UP000469215">
    <property type="component" value="Unassembled WGS sequence"/>
</dbReference>
<keyword evidence="3" id="KW-0812">Transmembrane</keyword>
<sequence>MAQAALSPRAVLGAAALVVGGSAGVQVSAALSSRLFSAYGSFAVSGMRMAIAAVVLLAVIRPRLRGRGPGEWLGIGLYGAAMAVMNLSLYAAIDRIPLGIAVTLEFLGPCAVALAATRRLREAGVALLALAGVALISAGPLGYFDAAGYAAALCAAAAFGGYTLLAARVGKAGSELDGLALSVGIAAALTLPLAAPHVGEVKPADLGLLAVCAVVGVAIPCSLDTLAGRLSSARVIGTLFAVDPAMGALVGFALLGERLSPAALAGVLLVAVSGALVVWVSAGGAGEADGGSAANEGGAAGQGAAEGTGAGGDAARGGPAGSPPPADPAL</sequence>
<dbReference type="AlphaFoldDB" id="A0A6N9H8V0"/>
<evidence type="ECO:0000256" key="1">
    <source>
        <dbReference type="ARBA" id="ARBA00007362"/>
    </source>
</evidence>
<keyword evidence="3" id="KW-0472">Membrane</keyword>
<dbReference type="Pfam" id="PF00892">
    <property type="entry name" value="EamA"/>
    <property type="match status" value="1"/>
</dbReference>
<accession>A0A6N9H8V0</accession>
<evidence type="ECO:0000256" key="3">
    <source>
        <dbReference type="SAM" id="Phobius"/>
    </source>
</evidence>
<dbReference type="GO" id="GO:0016020">
    <property type="term" value="C:membrane"/>
    <property type="evidence" value="ECO:0007669"/>
    <property type="project" value="InterPro"/>
</dbReference>
<name>A0A6N9H8V0_9MICO</name>